<accession>A0A0F9YPC1</accession>
<evidence type="ECO:0000256" key="1">
    <source>
        <dbReference type="SAM" id="Phobius"/>
    </source>
</evidence>
<keyword evidence="4" id="KW-1185">Reference proteome</keyword>
<gene>
    <name evidence="3" type="ORF">AAJ76_6400015013</name>
</gene>
<dbReference type="VEuPathDB" id="MicrosporidiaDB:G9O61_00g010070"/>
<dbReference type="RefSeq" id="XP_024330254.1">
    <property type="nucleotide sequence ID" value="XM_024476180.1"/>
</dbReference>
<evidence type="ECO:0000313" key="4">
    <source>
        <dbReference type="Proteomes" id="UP000034350"/>
    </source>
</evidence>
<name>A0A0F9YPC1_9MICR</name>
<feature type="transmembrane region" description="Helical" evidence="1">
    <location>
        <begin position="79"/>
        <end position="100"/>
    </location>
</feature>
<reference evidence="3 4" key="1">
    <citation type="journal article" date="2015" name="Environ. Microbiol.">
        <title>Genome analyses suggest the presence of polyploidy and recent human-driven expansions in eight global populations of the honeybee pathogen Nosema ceranae.</title>
        <authorList>
            <person name="Pelin A."/>
            <person name="Selman M."/>
            <person name="Aris-Brosou S."/>
            <person name="Farinelli L."/>
            <person name="Corradi N."/>
        </authorList>
    </citation>
    <scope>NUCLEOTIDE SEQUENCE [LARGE SCALE GENOMIC DNA]</scope>
    <source>
        <strain evidence="3 4">PA08 1199</strain>
    </source>
</reference>
<evidence type="ECO:0000256" key="2">
    <source>
        <dbReference type="SAM" id="SignalP"/>
    </source>
</evidence>
<proteinExistence type="predicted"/>
<dbReference type="AlphaFoldDB" id="A0A0F9YPC1"/>
<feature type="signal peptide" evidence="2">
    <location>
        <begin position="1"/>
        <end position="19"/>
    </location>
</feature>
<keyword evidence="2" id="KW-0732">Signal</keyword>
<organism evidence="3 4">
    <name type="scientific">Vairimorpha ceranae</name>
    <dbReference type="NCBI Taxonomy" id="40302"/>
    <lineage>
        <taxon>Eukaryota</taxon>
        <taxon>Fungi</taxon>
        <taxon>Fungi incertae sedis</taxon>
        <taxon>Microsporidia</taxon>
        <taxon>Nosematidae</taxon>
        <taxon>Vairimorpha</taxon>
    </lineage>
</organism>
<keyword evidence="1" id="KW-1133">Transmembrane helix</keyword>
<dbReference type="EMBL" id="JPQZ01000064">
    <property type="protein sequence ID" value="KKO74512.1"/>
    <property type="molecule type" value="Genomic_DNA"/>
</dbReference>
<dbReference type="GeneID" id="36321131"/>
<evidence type="ECO:0000313" key="3">
    <source>
        <dbReference type="EMBL" id="KKO74512.1"/>
    </source>
</evidence>
<feature type="chain" id="PRO_5002530279" evidence="2">
    <location>
        <begin position="20"/>
        <end position="107"/>
    </location>
</feature>
<sequence length="107" mass="12824">MNSQFYQKIFLLSFSLTNASSINETDVQNDYELNTYERIYHKKLEFILADMQTRLKKSNDTVKGPYEISFLGLVRDRKLLYMCLRFLFSPFCFYIIVLLFSKFLQSE</sequence>
<keyword evidence="1" id="KW-0472">Membrane</keyword>
<dbReference type="VEuPathDB" id="MicrosporidiaDB:NCER_102520"/>
<dbReference type="Proteomes" id="UP000034350">
    <property type="component" value="Unassembled WGS sequence"/>
</dbReference>
<protein>
    <submittedName>
        <fullName evidence="3">Uncharacterized protein</fullName>
    </submittedName>
</protein>
<comment type="caution">
    <text evidence="3">The sequence shown here is derived from an EMBL/GenBank/DDBJ whole genome shotgun (WGS) entry which is preliminary data.</text>
</comment>
<dbReference type="VEuPathDB" id="MicrosporidiaDB:AAJ76_6400015013"/>
<keyword evidence="1" id="KW-0812">Transmembrane</keyword>